<proteinExistence type="predicted"/>
<gene>
    <name evidence="3" type="ORF">RM445_16895</name>
</gene>
<comment type="caution">
    <text evidence="3">The sequence shown here is derived from an EMBL/GenBank/DDBJ whole genome shotgun (WGS) entry which is preliminary data.</text>
</comment>
<feature type="transmembrane region" description="Helical" evidence="1">
    <location>
        <begin position="38"/>
        <end position="59"/>
    </location>
</feature>
<reference evidence="4" key="1">
    <citation type="submission" date="2023-07" db="EMBL/GenBank/DDBJ databases">
        <title>30 novel species of actinomycetes from the DSMZ collection.</title>
        <authorList>
            <person name="Nouioui I."/>
        </authorList>
    </citation>
    <scope>NUCLEOTIDE SEQUENCE [LARGE SCALE GENOMIC DNA]</scope>
    <source>
        <strain evidence="4">DSM 45834</strain>
    </source>
</reference>
<protein>
    <submittedName>
        <fullName evidence="3">PH domain-containing protein</fullName>
    </submittedName>
</protein>
<accession>A0ABU2ND48</accession>
<dbReference type="InterPro" id="IPR019692">
    <property type="entry name" value="CFP-6_PH"/>
</dbReference>
<dbReference type="Proteomes" id="UP001183202">
    <property type="component" value="Unassembled WGS sequence"/>
</dbReference>
<evidence type="ECO:0000259" key="2">
    <source>
        <dbReference type="Pfam" id="PF10756"/>
    </source>
</evidence>
<evidence type="ECO:0000256" key="1">
    <source>
        <dbReference type="SAM" id="Phobius"/>
    </source>
</evidence>
<name>A0ABU2ND48_9PSEU</name>
<dbReference type="RefSeq" id="WP_311557403.1">
    <property type="nucleotide sequence ID" value="NZ_JAVREJ010000011.1"/>
</dbReference>
<dbReference type="EMBL" id="JAVREJ010000011">
    <property type="protein sequence ID" value="MDT0351209.1"/>
    <property type="molecule type" value="Genomic_DNA"/>
</dbReference>
<evidence type="ECO:0000313" key="4">
    <source>
        <dbReference type="Proteomes" id="UP001183202"/>
    </source>
</evidence>
<keyword evidence="1" id="KW-0472">Membrane</keyword>
<evidence type="ECO:0000313" key="3">
    <source>
        <dbReference type="EMBL" id="MDT0351209.1"/>
    </source>
</evidence>
<feature type="domain" description="Low molecular weight protein antigen 6 PH" evidence="2">
    <location>
        <begin position="54"/>
        <end position="124"/>
    </location>
</feature>
<keyword evidence="1" id="KW-0812">Transmembrane</keyword>
<sequence length="128" mass="13715">MSSPATPRAVFRVSPLMVLFALFLSVCAIPVAFNGPYLWLIYLVPLAVVAWTLRTRTVVDADGLRVRRLVGGRRVPWDAVGGLRVDRRDGVHAVLTGGGEVALPAVHTRDLHQLAVASGGRVPDPAAE</sequence>
<dbReference type="Pfam" id="PF10756">
    <property type="entry name" value="bPH_6"/>
    <property type="match status" value="1"/>
</dbReference>
<keyword evidence="1" id="KW-1133">Transmembrane helix</keyword>
<keyword evidence="4" id="KW-1185">Reference proteome</keyword>
<organism evidence="3 4">
    <name type="scientific">Pseudonocardia charpentierae</name>
    <dbReference type="NCBI Taxonomy" id="3075545"/>
    <lineage>
        <taxon>Bacteria</taxon>
        <taxon>Bacillati</taxon>
        <taxon>Actinomycetota</taxon>
        <taxon>Actinomycetes</taxon>
        <taxon>Pseudonocardiales</taxon>
        <taxon>Pseudonocardiaceae</taxon>
        <taxon>Pseudonocardia</taxon>
    </lineage>
</organism>